<feature type="compositionally biased region" description="Basic and acidic residues" evidence="1">
    <location>
        <begin position="24"/>
        <end position="38"/>
    </location>
</feature>
<sequence>MGQRDIDDPAGRVVAQERLAPRGGPDRGRQDLGRRVDADEGADAGAEIAEDPVGAAGLQDDDGPGGTGLPGEPQGGGDRLGDGDAGQILDQDHIRRAGAVRGAAGRKAVDDGELRVLLK</sequence>
<dbReference type="EMBL" id="BMWG01000005">
    <property type="protein sequence ID" value="GGZ29431.1"/>
    <property type="molecule type" value="Genomic_DNA"/>
</dbReference>
<name>A0A918Q0T4_9ACTN</name>
<proteinExistence type="predicted"/>
<evidence type="ECO:0000313" key="2">
    <source>
        <dbReference type="EMBL" id="GGZ29431.1"/>
    </source>
</evidence>
<reference evidence="2" key="2">
    <citation type="submission" date="2020-09" db="EMBL/GenBank/DDBJ databases">
        <authorList>
            <person name="Sun Q."/>
            <person name="Ohkuma M."/>
        </authorList>
    </citation>
    <scope>NUCLEOTIDE SEQUENCE</scope>
    <source>
        <strain evidence="2">JCM 4988</strain>
    </source>
</reference>
<comment type="caution">
    <text evidence="2">The sequence shown here is derived from an EMBL/GenBank/DDBJ whole genome shotgun (WGS) entry which is preliminary data.</text>
</comment>
<evidence type="ECO:0000313" key="3">
    <source>
        <dbReference type="Proteomes" id="UP000630936"/>
    </source>
</evidence>
<dbReference type="Proteomes" id="UP000630936">
    <property type="component" value="Unassembled WGS sequence"/>
</dbReference>
<feature type="compositionally biased region" description="Gly residues" evidence="1">
    <location>
        <begin position="64"/>
        <end position="78"/>
    </location>
</feature>
<keyword evidence="3" id="KW-1185">Reference proteome</keyword>
<evidence type="ECO:0000256" key="1">
    <source>
        <dbReference type="SAM" id="MobiDB-lite"/>
    </source>
</evidence>
<gene>
    <name evidence="2" type="ORF">GCM10010387_23510</name>
</gene>
<dbReference type="AlphaFoldDB" id="A0A918Q0T4"/>
<feature type="region of interest" description="Disordered" evidence="1">
    <location>
        <begin position="1"/>
        <end position="86"/>
    </location>
</feature>
<accession>A0A918Q0T4</accession>
<protein>
    <submittedName>
        <fullName evidence="2">Uncharacterized protein</fullName>
    </submittedName>
</protein>
<dbReference type="RefSeq" id="WP_190122935.1">
    <property type="nucleotide sequence ID" value="NZ_BMWG01000005.1"/>
</dbReference>
<feature type="compositionally biased region" description="Basic and acidic residues" evidence="1">
    <location>
        <begin position="1"/>
        <end position="10"/>
    </location>
</feature>
<organism evidence="2 3">
    <name type="scientific">Streptomyces inusitatus</name>
    <dbReference type="NCBI Taxonomy" id="68221"/>
    <lineage>
        <taxon>Bacteria</taxon>
        <taxon>Bacillati</taxon>
        <taxon>Actinomycetota</taxon>
        <taxon>Actinomycetes</taxon>
        <taxon>Kitasatosporales</taxon>
        <taxon>Streptomycetaceae</taxon>
        <taxon>Streptomyces</taxon>
    </lineage>
</organism>
<reference evidence="2" key="1">
    <citation type="journal article" date="2014" name="Int. J. Syst. Evol. Microbiol.">
        <title>Complete genome sequence of Corynebacterium casei LMG S-19264T (=DSM 44701T), isolated from a smear-ripened cheese.</title>
        <authorList>
            <consortium name="US DOE Joint Genome Institute (JGI-PGF)"/>
            <person name="Walter F."/>
            <person name="Albersmeier A."/>
            <person name="Kalinowski J."/>
            <person name="Ruckert C."/>
        </authorList>
    </citation>
    <scope>NUCLEOTIDE SEQUENCE</scope>
    <source>
        <strain evidence="2">JCM 4988</strain>
    </source>
</reference>